<keyword evidence="2" id="KW-1185">Reference proteome</keyword>
<accession>A0A3P7NQV5</accession>
<dbReference type="Proteomes" id="UP000271889">
    <property type="component" value="Unassembled WGS sequence"/>
</dbReference>
<protein>
    <submittedName>
        <fullName evidence="1">Uncharacterized protein</fullName>
    </submittedName>
</protein>
<name>A0A3P7NQV5_CYLGO</name>
<sequence length="107" mass="12226">MYDNYITGIWMKPKQLARSASFTNLTYVKDAVHDYPIKKSDSVSSLAPSLALPQYCSCITFLIQVRALMHQPNIEHTKVAKSFVYSKNLIESSRDGERSYQDFQVSL</sequence>
<dbReference type="AlphaFoldDB" id="A0A3P7NQV5"/>
<evidence type="ECO:0000313" key="2">
    <source>
        <dbReference type="Proteomes" id="UP000271889"/>
    </source>
</evidence>
<dbReference type="EMBL" id="UYRV01129145">
    <property type="protein sequence ID" value="VDN36407.1"/>
    <property type="molecule type" value="Genomic_DNA"/>
</dbReference>
<dbReference type="OrthoDB" id="5851065at2759"/>
<proteinExistence type="predicted"/>
<evidence type="ECO:0000313" key="1">
    <source>
        <dbReference type="EMBL" id="VDN36407.1"/>
    </source>
</evidence>
<gene>
    <name evidence="1" type="ORF">CGOC_LOCUS13203</name>
</gene>
<reference evidence="1 2" key="1">
    <citation type="submission" date="2018-11" db="EMBL/GenBank/DDBJ databases">
        <authorList>
            <consortium name="Pathogen Informatics"/>
        </authorList>
    </citation>
    <scope>NUCLEOTIDE SEQUENCE [LARGE SCALE GENOMIC DNA]</scope>
</reference>
<organism evidence="1 2">
    <name type="scientific">Cylicostephanus goldi</name>
    <name type="common">Nematode worm</name>
    <dbReference type="NCBI Taxonomy" id="71465"/>
    <lineage>
        <taxon>Eukaryota</taxon>
        <taxon>Metazoa</taxon>
        <taxon>Ecdysozoa</taxon>
        <taxon>Nematoda</taxon>
        <taxon>Chromadorea</taxon>
        <taxon>Rhabditida</taxon>
        <taxon>Rhabditina</taxon>
        <taxon>Rhabditomorpha</taxon>
        <taxon>Strongyloidea</taxon>
        <taxon>Strongylidae</taxon>
        <taxon>Cylicostephanus</taxon>
    </lineage>
</organism>